<dbReference type="AlphaFoldDB" id="A0AA38RSJ1"/>
<accession>A0AA38RSJ1</accession>
<gene>
    <name evidence="3" type="ORF">NKR23_g4068</name>
</gene>
<protein>
    <submittedName>
        <fullName evidence="3">Uncharacterized protein</fullName>
    </submittedName>
</protein>
<keyword evidence="2" id="KW-0472">Membrane</keyword>
<sequence>MPCWKGRPLGVWEPKQNNPPRRRAHLYVAPYLYPSSEALLLLLLMLLLPLIVGFERLPVSSYDPRQPLQPLPITTPSTQQPRKRDTETVSDGYSARQVGTAGPRRWCCRSPFPPFRPRLSRLFFQVVLSGSLQVAVLSGRSQISI</sequence>
<evidence type="ECO:0000313" key="3">
    <source>
        <dbReference type="EMBL" id="KAJ9149760.1"/>
    </source>
</evidence>
<reference evidence="3" key="1">
    <citation type="submission" date="2022-07" db="EMBL/GenBank/DDBJ databases">
        <title>Fungi with potential for degradation of polypropylene.</title>
        <authorList>
            <person name="Gostincar C."/>
        </authorList>
    </citation>
    <scope>NUCLEOTIDE SEQUENCE</scope>
    <source>
        <strain evidence="3">EXF-13308</strain>
    </source>
</reference>
<evidence type="ECO:0000313" key="4">
    <source>
        <dbReference type="Proteomes" id="UP001174694"/>
    </source>
</evidence>
<evidence type="ECO:0000256" key="2">
    <source>
        <dbReference type="SAM" id="Phobius"/>
    </source>
</evidence>
<feature type="region of interest" description="Disordered" evidence="1">
    <location>
        <begin position="68"/>
        <end position="97"/>
    </location>
</feature>
<feature type="transmembrane region" description="Helical" evidence="2">
    <location>
        <begin position="31"/>
        <end position="54"/>
    </location>
</feature>
<dbReference type="EMBL" id="JANBVO010000009">
    <property type="protein sequence ID" value="KAJ9149760.1"/>
    <property type="molecule type" value="Genomic_DNA"/>
</dbReference>
<dbReference type="Proteomes" id="UP001174694">
    <property type="component" value="Unassembled WGS sequence"/>
</dbReference>
<evidence type="ECO:0000256" key="1">
    <source>
        <dbReference type="SAM" id="MobiDB-lite"/>
    </source>
</evidence>
<keyword evidence="2" id="KW-1133">Transmembrane helix</keyword>
<keyword evidence="4" id="KW-1185">Reference proteome</keyword>
<keyword evidence="2" id="KW-0812">Transmembrane</keyword>
<organism evidence="3 4">
    <name type="scientific">Pleurostoma richardsiae</name>
    <dbReference type="NCBI Taxonomy" id="41990"/>
    <lineage>
        <taxon>Eukaryota</taxon>
        <taxon>Fungi</taxon>
        <taxon>Dikarya</taxon>
        <taxon>Ascomycota</taxon>
        <taxon>Pezizomycotina</taxon>
        <taxon>Sordariomycetes</taxon>
        <taxon>Sordariomycetidae</taxon>
        <taxon>Calosphaeriales</taxon>
        <taxon>Pleurostomataceae</taxon>
        <taxon>Pleurostoma</taxon>
    </lineage>
</organism>
<name>A0AA38RSJ1_9PEZI</name>
<proteinExistence type="predicted"/>
<comment type="caution">
    <text evidence="3">The sequence shown here is derived from an EMBL/GenBank/DDBJ whole genome shotgun (WGS) entry which is preliminary data.</text>
</comment>